<comment type="catalytic activity">
    <reaction evidence="3">
        <text>glutathione = L-cysteinylglycine + 5-oxo-L-proline</text>
        <dbReference type="Rhea" id="RHEA:47724"/>
        <dbReference type="ChEBI" id="CHEBI:57925"/>
        <dbReference type="ChEBI" id="CHEBI:58402"/>
        <dbReference type="ChEBI" id="CHEBI:61694"/>
        <dbReference type="EC" id="4.3.2.7"/>
    </reaction>
</comment>
<evidence type="ECO:0000313" key="4">
    <source>
        <dbReference type="EMBL" id="KAJ8312907.1"/>
    </source>
</evidence>
<comment type="caution">
    <text evidence="4">The sequence shown here is derived from an EMBL/GenBank/DDBJ whole genome shotgun (WGS) entry which is preliminary data.</text>
</comment>
<evidence type="ECO:0000256" key="1">
    <source>
        <dbReference type="ARBA" id="ARBA00009662"/>
    </source>
</evidence>
<organism evidence="4 5">
    <name type="scientific">Tegillarca granosa</name>
    <name type="common">Malaysian cockle</name>
    <name type="synonym">Anadara granosa</name>
    <dbReference type="NCBI Taxonomy" id="220873"/>
    <lineage>
        <taxon>Eukaryota</taxon>
        <taxon>Metazoa</taxon>
        <taxon>Spiralia</taxon>
        <taxon>Lophotrochozoa</taxon>
        <taxon>Mollusca</taxon>
        <taxon>Bivalvia</taxon>
        <taxon>Autobranchia</taxon>
        <taxon>Pteriomorphia</taxon>
        <taxon>Arcoida</taxon>
        <taxon>Arcoidea</taxon>
        <taxon>Arcidae</taxon>
        <taxon>Tegillarca</taxon>
    </lineage>
</organism>
<dbReference type="InterPro" id="IPR006840">
    <property type="entry name" value="ChaC"/>
</dbReference>
<proteinExistence type="inferred from homology"/>
<dbReference type="Proteomes" id="UP001217089">
    <property type="component" value="Unassembled WGS sequence"/>
</dbReference>
<reference evidence="4 5" key="1">
    <citation type="submission" date="2022-12" db="EMBL/GenBank/DDBJ databases">
        <title>Chromosome-level genome of Tegillarca granosa.</title>
        <authorList>
            <person name="Kim J."/>
        </authorList>
    </citation>
    <scope>NUCLEOTIDE SEQUENCE [LARGE SCALE GENOMIC DNA]</scope>
    <source>
        <strain evidence="4">Teg-2019</strain>
        <tissue evidence="4">Adductor muscle</tissue>
    </source>
</reference>
<comment type="similarity">
    <text evidence="1">Belongs to the gamma-glutamylcyclotransferase family. ChaC subfamily.</text>
</comment>
<dbReference type="PANTHER" id="PTHR12192:SF26">
    <property type="entry name" value="GLUTATHIONE-SPECIFIC GAMMA-GLUTAMYLCYCLOTRANSFERASE 1"/>
    <property type="match status" value="1"/>
</dbReference>
<gene>
    <name evidence="4" type="ORF">KUTeg_010280</name>
</gene>
<evidence type="ECO:0000256" key="2">
    <source>
        <dbReference type="ARBA" id="ARBA00023239"/>
    </source>
</evidence>
<dbReference type="EMBL" id="JARBDR010000440">
    <property type="protein sequence ID" value="KAJ8312907.1"/>
    <property type="molecule type" value="Genomic_DNA"/>
</dbReference>
<dbReference type="CDD" id="cd06661">
    <property type="entry name" value="GGCT_like"/>
    <property type="match status" value="1"/>
</dbReference>
<evidence type="ECO:0000256" key="3">
    <source>
        <dbReference type="ARBA" id="ARBA00048073"/>
    </source>
</evidence>
<dbReference type="PANTHER" id="PTHR12192">
    <property type="entry name" value="CATION TRANSPORT PROTEIN CHAC-RELATED"/>
    <property type="match status" value="1"/>
</dbReference>
<keyword evidence="5" id="KW-1185">Reference proteome</keyword>
<evidence type="ECO:0008006" key="6">
    <source>
        <dbReference type="Google" id="ProtNLM"/>
    </source>
</evidence>
<accession>A0ABQ9F6B8</accession>
<keyword evidence="2" id="KW-0456">Lyase</keyword>
<sequence>MPTMGKGDIETLIETLKTIWIFGYGSLLWNPDIQYLSKKKGYIRGYGIVWGIAYEVEGLENIKKALGNLNFREKQLGGYELVVTDFYSKPDNGQDLQSYHKVVMYMATPENSLYNEQHDLQAMAKQIVRANGFKGSNIEYVINLADYVRKHIPEDKDAHLFELENCVKVELSRGIPPQQEALSDVEVSENMVVSLIAV</sequence>
<evidence type="ECO:0000313" key="5">
    <source>
        <dbReference type="Proteomes" id="UP001217089"/>
    </source>
</evidence>
<protein>
    <recommendedName>
        <fullName evidence="6">Gamma-glutamylcyclotransferase</fullName>
    </recommendedName>
</protein>
<name>A0ABQ9F6B8_TEGGR</name>
<dbReference type="InterPro" id="IPR013024">
    <property type="entry name" value="GGCT-like"/>
</dbReference>
<dbReference type="Pfam" id="PF04752">
    <property type="entry name" value="ChaC"/>
    <property type="match status" value="2"/>
</dbReference>